<organism evidence="9 10">
    <name type="scientific">Pelosinus fermentans B4</name>
    <dbReference type="NCBI Taxonomy" id="1149862"/>
    <lineage>
        <taxon>Bacteria</taxon>
        <taxon>Bacillati</taxon>
        <taxon>Bacillota</taxon>
        <taxon>Negativicutes</taxon>
        <taxon>Selenomonadales</taxon>
        <taxon>Sporomusaceae</taxon>
        <taxon>Pelosinus</taxon>
    </lineage>
</organism>
<dbReference type="PATRIC" id="fig|1149862.3.peg.1264"/>
<dbReference type="Proteomes" id="UP000004324">
    <property type="component" value="Unassembled WGS sequence"/>
</dbReference>
<comment type="subcellular location">
    <subcellularLocation>
        <location evidence="1">Cell membrane</location>
        <topology evidence="1">Multi-pass membrane protein</topology>
    </subcellularLocation>
</comment>
<dbReference type="InterPro" id="IPR011701">
    <property type="entry name" value="MFS"/>
</dbReference>
<dbReference type="GO" id="GO:0005886">
    <property type="term" value="C:plasma membrane"/>
    <property type="evidence" value="ECO:0007669"/>
    <property type="project" value="UniProtKB-SubCell"/>
</dbReference>
<keyword evidence="2" id="KW-0813">Transport</keyword>
<protein>
    <submittedName>
        <fullName evidence="9">Major facilitator superfamily MFS_1</fullName>
    </submittedName>
</protein>
<evidence type="ECO:0000256" key="1">
    <source>
        <dbReference type="ARBA" id="ARBA00004651"/>
    </source>
</evidence>
<dbReference type="PANTHER" id="PTHR11662">
    <property type="entry name" value="SOLUTE CARRIER FAMILY 17"/>
    <property type="match status" value="1"/>
</dbReference>
<proteinExistence type="predicted"/>
<evidence type="ECO:0000313" key="10">
    <source>
        <dbReference type="Proteomes" id="UP000004324"/>
    </source>
</evidence>
<feature type="transmembrane region" description="Helical" evidence="7">
    <location>
        <begin position="20"/>
        <end position="44"/>
    </location>
</feature>
<comment type="caution">
    <text evidence="9">The sequence shown here is derived from an EMBL/GenBank/DDBJ whole genome shotgun (WGS) entry which is preliminary data.</text>
</comment>
<feature type="transmembrane region" description="Helical" evidence="7">
    <location>
        <begin position="384"/>
        <end position="408"/>
    </location>
</feature>
<evidence type="ECO:0000259" key="8">
    <source>
        <dbReference type="PROSITE" id="PS50850"/>
    </source>
</evidence>
<feature type="transmembrane region" description="Helical" evidence="7">
    <location>
        <begin position="86"/>
        <end position="103"/>
    </location>
</feature>
<feature type="transmembrane region" description="Helical" evidence="7">
    <location>
        <begin position="415"/>
        <end position="434"/>
    </location>
</feature>
<dbReference type="EMBL" id="AKVJ01000017">
    <property type="protein sequence ID" value="EIW19533.1"/>
    <property type="molecule type" value="Genomic_DNA"/>
</dbReference>
<keyword evidence="6 7" id="KW-0472">Membrane</keyword>
<feature type="transmembrane region" description="Helical" evidence="7">
    <location>
        <begin position="349"/>
        <end position="372"/>
    </location>
</feature>
<dbReference type="Pfam" id="PF07690">
    <property type="entry name" value="MFS_1"/>
    <property type="match status" value="1"/>
</dbReference>
<keyword evidence="5 7" id="KW-1133">Transmembrane helix</keyword>
<evidence type="ECO:0000313" key="9">
    <source>
        <dbReference type="EMBL" id="EIW19533.1"/>
    </source>
</evidence>
<keyword evidence="10" id="KW-1185">Reference proteome</keyword>
<dbReference type="Gene3D" id="1.20.1250.20">
    <property type="entry name" value="MFS general substrate transporter like domains"/>
    <property type="match status" value="2"/>
</dbReference>
<dbReference type="CDD" id="cd17319">
    <property type="entry name" value="MFS_ExuT_GudP_like"/>
    <property type="match status" value="1"/>
</dbReference>
<feature type="transmembrane region" description="Helical" evidence="7">
    <location>
        <begin position="56"/>
        <end position="74"/>
    </location>
</feature>
<dbReference type="PANTHER" id="PTHR11662:SF399">
    <property type="entry name" value="FI19708P1-RELATED"/>
    <property type="match status" value="1"/>
</dbReference>
<dbReference type="InterPro" id="IPR000849">
    <property type="entry name" value="Sugar_P_transporter"/>
</dbReference>
<feature type="transmembrane region" description="Helical" evidence="7">
    <location>
        <begin position="174"/>
        <end position="193"/>
    </location>
</feature>
<evidence type="ECO:0000256" key="3">
    <source>
        <dbReference type="ARBA" id="ARBA00022475"/>
    </source>
</evidence>
<dbReference type="RefSeq" id="WP_007932396.1">
    <property type="nucleotide sequence ID" value="NZ_AKVJ01000017.1"/>
</dbReference>
<evidence type="ECO:0000256" key="2">
    <source>
        <dbReference type="ARBA" id="ARBA00022448"/>
    </source>
</evidence>
<dbReference type="AlphaFoldDB" id="I8RI74"/>
<keyword evidence="3" id="KW-1003">Cell membrane</keyword>
<dbReference type="PIRSF" id="PIRSF002808">
    <property type="entry name" value="Hexose_phosphate_transp"/>
    <property type="match status" value="1"/>
</dbReference>
<accession>I8RI74</accession>
<evidence type="ECO:0000256" key="5">
    <source>
        <dbReference type="ARBA" id="ARBA00022989"/>
    </source>
</evidence>
<feature type="domain" description="Major facilitator superfamily (MFS) profile" evidence="8">
    <location>
        <begin position="20"/>
        <end position="439"/>
    </location>
</feature>
<dbReference type="InterPro" id="IPR036259">
    <property type="entry name" value="MFS_trans_sf"/>
</dbReference>
<evidence type="ECO:0000256" key="7">
    <source>
        <dbReference type="SAM" id="Phobius"/>
    </source>
</evidence>
<keyword evidence="4 7" id="KW-0812">Transmembrane</keyword>
<feature type="transmembrane region" description="Helical" evidence="7">
    <location>
        <begin position="262"/>
        <end position="283"/>
    </location>
</feature>
<feature type="transmembrane region" description="Helical" evidence="7">
    <location>
        <begin position="326"/>
        <end position="342"/>
    </location>
</feature>
<sequence>MSQNVANVITEKPTKFRWVVAGLIFLVYTVAAADRANIGIALPFIRKEFHMSNTEAGGLVSLFLLAYAIAQMPSGFAYSKFGVRRIFSFAMIATSIFTGLIGSSSSPLMMKIYRFGLGLAEGPLPIGITSTINNWFPPREKGFATGIFLSAAKFGPVVVPPLCALIIQQSSWHYIFYWFALPGIFLSVIWYILVKNHPSESPHCSLTEVKYIESEQLSQKAIVQKRPYSLKWLDQLIRARKANPLDTNARVFRSWDIWGSTLAYFFVLGIVNVLLAWIPTYLINVKHFTIMKMGFVASAPWVGAVIGNLVGGWFSDKVLNKRRKPLMMMTSLSTTFMMYALTNAPNDPIFLGSLLFLTGILLNVGFSAYMVYPMGLTTKKTFPIASSIINTGGQLGGACAPLITGMILDAYSWDAVFMFLAASSFISLLVVLTITEPVEEPLNI</sequence>
<dbReference type="PROSITE" id="PS50850">
    <property type="entry name" value="MFS"/>
    <property type="match status" value="1"/>
</dbReference>
<dbReference type="InterPro" id="IPR020846">
    <property type="entry name" value="MFS_dom"/>
</dbReference>
<feature type="transmembrane region" description="Helical" evidence="7">
    <location>
        <begin position="142"/>
        <end position="167"/>
    </location>
</feature>
<dbReference type="SUPFAM" id="SSF103473">
    <property type="entry name" value="MFS general substrate transporter"/>
    <property type="match status" value="1"/>
</dbReference>
<dbReference type="OrthoDB" id="105228at2"/>
<dbReference type="InterPro" id="IPR050382">
    <property type="entry name" value="MFS_Na/Anion_cotransporter"/>
</dbReference>
<gene>
    <name evidence="9" type="ORF">FB4_2716</name>
</gene>
<dbReference type="GO" id="GO:0022857">
    <property type="term" value="F:transmembrane transporter activity"/>
    <property type="evidence" value="ECO:0007669"/>
    <property type="project" value="InterPro"/>
</dbReference>
<evidence type="ECO:0000256" key="4">
    <source>
        <dbReference type="ARBA" id="ARBA00022692"/>
    </source>
</evidence>
<name>I8RI74_9FIRM</name>
<reference evidence="9 10" key="1">
    <citation type="journal article" date="2012" name="J. Bacteriol.">
        <title>Draft Genome Sequences for Two Metal-Reducing Pelosinus fermentans Strains Isolated from a Cr(VI)-Contaminated Site and for Type Strain R7.</title>
        <authorList>
            <person name="Brown S.D."/>
            <person name="Podar M."/>
            <person name="Klingeman D.M."/>
            <person name="Johnson C.M."/>
            <person name="Yang Z.K."/>
            <person name="Utturkar S.M."/>
            <person name="Land M.L."/>
            <person name="Mosher J.J."/>
            <person name="Hurt R.A.Jr."/>
            <person name="Phelps T.J."/>
            <person name="Palumbo A.V."/>
            <person name="Arkin A.P."/>
            <person name="Hazen T.C."/>
            <person name="Elias D.A."/>
        </authorList>
    </citation>
    <scope>NUCLEOTIDE SEQUENCE [LARGE SCALE GENOMIC DNA]</scope>
    <source>
        <strain evidence="9 10">B4</strain>
    </source>
</reference>
<evidence type="ECO:0000256" key="6">
    <source>
        <dbReference type="ARBA" id="ARBA00023136"/>
    </source>
</evidence>
<feature type="transmembrane region" description="Helical" evidence="7">
    <location>
        <begin position="295"/>
        <end position="314"/>
    </location>
</feature>